<keyword evidence="1" id="KW-0732">Signal</keyword>
<organism evidence="2 3">
    <name type="scientific">Xylaria grammica</name>
    <dbReference type="NCBI Taxonomy" id="363999"/>
    <lineage>
        <taxon>Eukaryota</taxon>
        <taxon>Fungi</taxon>
        <taxon>Dikarya</taxon>
        <taxon>Ascomycota</taxon>
        <taxon>Pezizomycotina</taxon>
        <taxon>Sordariomycetes</taxon>
        <taxon>Xylariomycetidae</taxon>
        <taxon>Xylariales</taxon>
        <taxon>Xylariaceae</taxon>
        <taxon>Xylaria</taxon>
    </lineage>
</organism>
<keyword evidence="3" id="KW-1185">Reference proteome</keyword>
<gene>
    <name evidence="2" type="ORF">EKO27_g11958</name>
</gene>
<dbReference type="EMBL" id="RYZI01000917">
    <property type="protein sequence ID" value="RWA03147.1"/>
    <property type="molecule type" value="Genomic_DNA"/>
</dbReference>
<accession>A0A439CLW0</accession>
<comment type="caution">
    <text evidence="2">The sequence shown here is derived from an EMBL/GenBank/DDBJ whole genome shotgun (WGS) entry which is preliminary data.</text>
</comment>
<proteinExistence type="predicted"/>
<sequence>MSIITFVAFTPTILLLIARIPSASDSDSKMTPASVVEFPTAESNFLNMLPLEIRLRIYEFFYADLISELSDNLFGVFSLYDFLYDYTRSSLESHIGKTSLTTLLYTCKQVHNEALQVLCKEAEFVLNIMGDDDSDDEERAELRFSKDSRQPLSDGTNERLINRIHRFLEAIDHGVNLRSLKIRVSSPNLANPQSLEHILFALSTLKTGGNRIEVYLGEVAEEMLGVQRLDLFIDTIHGVNMGRGHHAFEPSHYDY</sequence>
<feature type="signal peptide" evidence="1">
    <location>
        <begin position="1"/>
        <end position="25"/>
    </location>
</feature>
<feature type="chain" id="PRO_5019200746" description="F-box domain-containing protein" evidence="1">
    <location>
        <begin position="26"/>
        <end position="255"/>
    </location>
</feature>
<dbReference type="AlphaFoldDB" id="A0A439CLW0"/>
<evidence type="ECO:0000256" key="1">
    <source>
        <dbReference type="SAM" id="SignalP"/>
    </source>
</evidence>
<evidence type="ECO:0000313" key="2">
    <source>
        <dbReference type="EMBL" id="RWA03147.1"/>
    </source>
</evidence>
<reference evidence="2 3" key="1">
    <citation type="submission" date="2018-12" db="EMBL/GenBank/DDBJ databases">
        <title>Draft genome sequence of Xylaria grammica IHI A82.</title>
        <authorList>
            <person name="Buettner E."/>
            <person name="Kellner H."/>
        </authorList>
    </citation>
    <scope>NUCLEOTIDE SEQUENCE [LARGE SCALE GENOMIC DNA]</scope>
    <source>
        <strain evidence="2 3">IHI A82</strain>
    </source>
</reference>
<protein>
    <recommendedName>
        <fullName evidence="4">F-box domain-containing protein</fullName>
    </recommendedName>
</protein>
<evidence type="ECO:0000313" key="3">
    <source>
        <dbReference type="Proteomes" id="UP000286045"/>
    </source>
</evidence>
<name>A0A439CLW0_9PEZI</name>
<dbReference type="Proteomes" id="UP000286045">
    <property type="component" value="Unassembled WGS sequence"/>
</dbReference>
<evidence type="ECO:0008006" key="4">
    <source>
        <dbReference type="Google" id="ProtNLM"/>
    </source>
</evidence>